<protein>
    <submittedName>
        <fullName evidence="6">Dienelactone hydrolase</fullName>
    </submittedName>
</protein>
<evidence type="ECO:0000313" key="7">
    <source>
        <dbReference type="Proteomes" id="UP000076555"/>
    </source>
</evidence>
<evidence type="ECO:0000259" key="4">
    <source>
        <dbReference type="Pfam" id="PF00561"/>
    </source>
</evidence>
<evidence type="ECO:0000256" key="1">
    <source>
        <dbReference type="ARBA" id="ARBA00022801"/>
    </source>
</evidence>
<dbReference type="RefSeq" id="WP_063873869.1">
    <property type="nucleotide sequence ID" value="NZ_CAWMRI010000236.1"/>
</dbReference>
<dbReference type="InterPro" id="IPR029058">
    <property type="entry name" value="AB_hydrolase_fold"/>
</dbReference>
<dbReference type="InterPro" id="IPR000073">
    <property type="entry name" value="AB_hydrolase_1"/>
</dbReference>
<dbReference type="GO" id="GO:0016042">
    <property type="term" value="P:lipid catabolic process"/>
    <property type="evidence" value="ECO:0007669"/>
    <property type="project" value="UniProtKB-KW"/>
</dbReference>
<accession>A0A166ILG0</accession>
<dbReference type="InterPro" id="IPR010802">
    <property type="entry name" value="DUF1400"/>
</dbReference>
<evidence type="ECO:0000313" key="6">
    <source>
        <dbReference type="EMBL" id="KZL48551.1"/>
    </source>
</evidence>
<dbReference type="EMBL" id="LWAJ01000236">
    <property type="protein sequence ID" value="KZL48551.1"/>
    <property type="molecule type" value="Genomic_DNA"/>
</dbReference>
<dbReference type="Proteomes" id="UP000076555">
    <property type="component" value="Unassembled WGS sequence"/>
</dbReference>
<dbReference type="PANTHER" id="PTHR10272:SF13">
    <property type="entry name" value="POLY(ETHYLENE TEREPHTHALATE) HYDROLASE"/>
    <property type="match status" value="1"/>
</dbReference>
<gene>
    <name evidence="6" type="ORF">A2T98_17480</name>
</gene>
<keyword evidence="3" id="KW-0443">Lipid metabolism</keyword>
<dbReference type="Gene3D" id="3.40.50.1820">
    <property type="entry name" value="alpha/beta hydrolase"/>
    <property type="match status" value="1"/>
</dbReference>
<evidence type="ECO:0000256" key="2">
    <source>
        <dbReference type="ARBA" id="ARBA00022963"/>
    </source>
</evidence>
<evidence type="ECO:0000256" key="3">
    <source>
        <dbReference type="ARBA" id="ARBA00023098"/>
    </source>
</evidence>
<keyword evidence="1 6" id="KW-0378">Hydrolase</keyword>
<comment type="caution">
    <text evidence="6">The sequence shown here is derived from an EMBL/GenBank/DDBJ whole genome shotgun (WGS) entry which is preliminary data.</text>
</comment>
<dbReference type="PANTHER" id="PTHR10272">
    <property type="entry name" value="PLATELET-ACTIVATING FACTOR ACETYLHYDROLASE"/>
    <property type="match status" value="1"/>
</dbReference>
<dbReference type="GO" id="GO:0003847">
    <property type="term" value="F:1-alkyl-2-acetylglycerophosphocholine esterase activity"/>
    <property type="evidence" value="ECO:0007669"/>
    <property type="project" value="TreeGrafter"/>
</dbReference>
<dbReference type="OrthoDB" id="422423at2"/>
<proteinExistence type="predicted"/>
<keyword evidence="2" id="KW-0442">Lipid degradation</keyword>
<sequence>MKNFFRYLSLGILSTLLTATPGLGAERINFFYPPYGEFSLSVDALEMFAKEGTITDELAFYASRANPQQLAQLRELLQERFNVTPTLVSQVTYSPIGEDLIQRLGGLIRTESRQNGFYALRSALILAAANPEGLTVVNFLRQFPSPTLRLNFTEGLKLVDDLSQVLQKRDEVVAWIQQKAIARATPIAPLNAAVTNPTIDFAQQPDLTSPGAFTWRRKEFILLDQSRDRIIPTHLYLPAATPSTSPEDPSPPFPLIVISHGVASDRSSFAYLAEHLASYGFAVAVLEHPGSNAERVERYLTGLAGPLEAKEFVNRPLDIKFLLDQLEIMEKFNPDLQGKLNLQQVGAIGHSFGGYTVLSLAGAKINFEQLQQDCNSNMSSFNLSLFLQCQVTELEAKDYQLQDKRIKAVLAINPLSSSIFGKSEVSQIQVPVMLVANSQDIATPIVSEQVRPFTWLTTPNKYLVLIENGTHFSVLGEATSGNDVLPIPSALLGPNRAPAYAYLKALNVAFWETHLLNRPEYASYLQPSYAQYLSQAPLNLSLLKSLSAEQLHQALQE</sequence>
<name>A0A166ILG0_NODSP</name>
<dbReference type="Pfam" id="PF00561">
    <property type="entry name" value="Abhydrolase_1"/>
    <property type="match status" value="1"/>
</dbReference>
<dbReference type="AlphaFoldDB" id="A0A166ILG0"/>
<reference evidence="6 7" key="1">
    <citation type="submission" date="2016-04" db="EMBL/GenBank/DDBJ databases">
        <title>Draft Genome Assembly of the Bloom-forming Cyanobacterium Nodularia spumigena Strain CENA596 in Shrimp Production Ponds.</title>
        <authorList>
            <person name="Popin R.V."/>
            <person name="Rigonato J."/>
            <person name="Abreu V.A."/>
            <person name="Andreote A.P."/>
            <person name="Silveira S.B."/>
            <person name="Odebrecht C."/>
            <person name="Fiore M.F."/>
        </authorList>
    </citation>
    <scope>NUCLEOTIDE SEQUENCE [LARGE SCALE GENOMIC DNA]</scope>
    <source>
        <strain evidence="6 7">CENA596</strain>
    </source>
</reference>
<evidence type="ECO:0000259" key="5">
    <source>
        <dbReference type="Pfam" id="PF07176"/>
    </source>
</evidence>
<dbReference type="SUPFAM" id="SSF53474">
    <property type="entry name" value="alpha/beta-Hydrolases"/>
    <property type="match status" value="1"/>
</dbReference>
<feature type="domain" description="DUF1400" evidence="5">
    <location>
        <begin position="25"/>
        <end position="151"/>
    </location>
</feature>
<organism evidence="6 7">
    <name type="scientific">Nodularia spumigena CENA596</name>
    <dbReference type="NCBI Taxonomy" id="1819295"/>
    <lineage>
        <taxon>Bacteria</taxon>
        <taxon>Bacillati</taxon>
        <taxon>Cyanobacteriota</taxon>
        <taxon>Cyanophyceae</taxon>
        <taxon>Nostocales</taxon>
        <taxon>Nodulariaceae</taxon>
        <taxon>Nodularia</taxon>
    </lineage>
</organism>
<feature type="domain" description="AB hydrolase-1" evidence="4">
    <location>
        <begin position="254"/>
        <end position="362"/>
    </location>
</feature>
<dbReference type="Pfam" id="PF07176">
    <property type="entry name" value="DUF1400"/>
    <property type="match status" value="1"/>
</dbReference>